<dbReference type="GO" id="GO:0005829">
    <property type="term" value="C:cytosol"/>
    <property type="evidence" value="ECO:0007669"/>
    <property type="project" value="TreeGrafter"/>
</dbReference>
<dbReference type="UniPathway" id="UPA00214"/>
<dbReference type="InterPro" id="IPR020568">
    <property type="entry name" value="Ribosomal_Su5_D2-typ_SF"/>
</dbReference>
<dbReference type="SUPFAM" id="SSF55060">
    <property type="entry name" value="GHMP Kinase, C-terminal domain"/>
    <property type="match status" value="1"/>
</dbReference>
<comment type="pathway">
    <text evidence="1">Carbohydrate metabolism; galactose metabolism.</text>
</comment>
<evidence type="ECO:0000259" key="15">
    <source>
        <dbReference type="Pfam" id="PF08544"/>
    </source>
</evidence>
<evidence type="ECO:0000256" key="2">
    <source>
        <dbReference type="ARBA" id="ARBA00006566"/>
    </source>
</evidence>
<dbReference type="GO" id="GO:0004335">
    <property type="term" value="F:galactokinase activity"/>
    <property type="evidence" value="ECO:0007669"/>
    <property type="project" value="UniProtKB-EC"/>
</dbReference>
<evidence type="ECO:0000256" key="9">
    <source>
        <dbReference type="ARBA" id="ARBA00023144"/>
    </source>
</evidence>
<dbReference type="InterPro" id="IPR006204">
    <property type="entry name" value="GHMP_kinase_N_dom"/>
</dbReference>
<comment type="similarity">
    <text evidence="2">Belongs to the GHMP kinase family. GalK subfamily.</text>
</comment>
<dbReference type="SUPFAM" id="SSF54211">
    <property type="entry name" value="Ribosomal protein S5 domain 2-like"/>
    <property type="match status" value="1"/>
</dbReference>
<feature type="domain" description="Galactokinase N-terminal" evidence="16">
    <location>
        <begin position="27"/>
        <end position="75"/>
    </location>
</feature>
<dbReference type="Pfam" id="PF08544">
    <property type="entry name" value="GHMP_kinases_C"/>
    <property type="match status" value="1"/>
</dbReference>
<keyword evidence="5" id="KW-0808">Transferase</keyword>
<dbReference type="PANTHER" id="PTHR10457:SF7">
    <property type="entry name" value="GALACTOKINASE-RELATED"/>
    <property type="match status" value="1"/>
</dbReference>
<comment type="function">
    <text evidence="13">Galactokinase is a key enzyme in the galactose metabolism where it catalyzes the conversion of alpha-D-galactose to galactose 1-phosphate. Can also induce the transcription of the gal genes in response to the organism being challenged with galactose as the sole source of carbon.</text>
</comment>
<dbReference type="Pfam" id="PF00288">
    <property type="entry name" value="GHMP_kinases_N"/>
    <property type="match status" value="1"/>
</dbReference>
<evidence type="ECO:0000256" key="3">
    <source>
        <dbReference type="ARBA" id="ARBA00012315"/>
    </source>
</evidence>
<keyword evidence="7" id="KW-0418">Kinase</keyword>
<evidence type="ECO:0000256" key="6">
    <source>
        <dbReference type="ARBA" id="ARBA00022741"/>
    </source>
</evidence>
<dbReference type="GO" id="GO:0006012">
    <property type="term" value="P:galactose metabolic process"/>
    <property type="evidence" value="ECO:0007669"/>
    <property type="project" value="UniProtKB-UniPathway"/>
</dbReference>
<sequence length="512" mass="57401">MSVIPTVEGLSIYSDISKQKRRYDLSAKFQRLFNQNYEFIARAPGRVNIIGEHIDYCHFSVLPMAIEVDVIAAVAASEDETVVIANTNPKFHLQAFSIPRDEQIVIDTYSTTWGDYFKCGVIVAQQYIYQNHPQIREQGIRGLRAIFDGTVPTGGGLSSSAALCIVSTLAILRVNNVEISKEELTRITIYCEHFVGLHSGGMDQCASVFGEDGRLLLILFDPKLSVVPFELPRISPHPIFFITNSMVTANKTDTAPTNYNLRVVEVDVAADLIAHILDLDPVKNSSQKTATLRSVMDAYFVQKMASLPWNGKDINQGIERLQRMLEIVDHVFYETEKSGFTTEMAASALGISHLTFGRRYLSLFPVSYQKLNLYKRCKHVYGEALRVLQMVQLTSTYDGDSNHFFQSMGKLMNESQASTRDYHDASTVECDAMCEIGIRNGSYGSRVTGAGWGGCIVHLTSLDRLETLRNALKSQYYEKRYPELSDEQVGEAMVESRPICGACFVDVQHEWL</sequence>
<dbReference type="EC" id="2.7.1.6" evidence="3"/>
<evidence type="ECO:0000256" key="4">
    <source>
        <dbReference type="ARBA" id="ARBA00019487"/>
    </source>
</evidence>
<protein>
    <recommendedName>
        <fullName evidence="4">Galactokinase</fullName>
        <ecNumber evidence="3">2.7.1.6</ecNumber>
    </recommendedName>
    <alternativeName>
        <fullName evidence="11">Galactose kinase</fullName>
    </alternativeName>
</protein>
<keyword evidence="6" id="KW-0547">Nucleotide-binding</keyword>
<dbReference type="InterPro" id="IPR019741">
    <property type="entry name" value="Galactokinase_CS"/>
</dbReference>
<evidence type="ECO:0000256" key="13">
    <source>
        <dbReference type="ARBA" id="ARBA00055546"/>
    </source>
</evidence>
<dbReference type="PROSITE" id="PS00627">
    <property type="entry name" value="GHMP_KINASES_ATP"/>
    <property type="match status" value="1"/>
</dbReference>
<comment type="catalytic activity">
    <reaction evidence="12">
        <text>alpha-D-galactose + ATP = alpha-D-galactose 1-phosphate + ADP + H(+)</text>
        <dbReference type="Rhea" id="RHEA:13553"/>
        <dbReference type="ChEBI" id="CHEBI:15378"/>
        <dbReference type="ChEBI" id="CHEBI:28061"/>
        <dbReference type="ChEBI" id="CHEBI:30616"/>
        <dbReference type="ChEBI" id="CHEBI:58336"/>
        <dbReference type="ChEBI" id="CHEBI:456216"/>
        <dbReference type="EC" id="2.7.1.6"/>
    </reaction>
    <physiologicalReaction direction="left-to-right" evidence="12">
        <dbReference type="Rhea" id="RHEA:13554"/>
    </physiologicalReaction>
</comment>
<evidence type="ECO:0000259" key="14">
    <source>
        <dbReference type="Pfam" id="PF00288"/>
    </source>
</evidence>
<keyword evidence="8" id="KW-0067">ATP-binding</keyword>
<keyword evidence="18" id="KW-1185">Reference proteome</keyword>
<evidence type="ECO:0000256" key="11">
    <source>
        <dbReference type="ARBA" id="ARBA00029590"/>
    </source>
</evidence>
<dbReference type="AlphaFoldDB" id="A0A1L0DLE6"/>
<feature type="domain" description="GHMP kinase N-terminal" evidence="14">
    <location>
        <begin position="137"/>
        <end position="210"/>
    </location>
</feature>
<accession>A0A1L0DLE6</accession>
<dbReference type="InterPro" id="IPR006206">
    <property type="entry name" value="Mevalonate/galactokinase"/>
</dbReference>
<dbReference type="PROSITE" id="PS00106">
    <property type="entry name" value="GALACTOKINASE"/>
    <property type="match status" value="1"/>
</dbReference>
<reference evidence="17 18" key="1">
    <citation type="submission" date="2016-10" db="EMBL/GenBank/DDBJ databases">
        <authorList>
            <person name="de Groot N.N."/>
        </authorList>
    </citation>
    <scope>NUCLEOTIDE SEQUENCE [LARGE SCALE GENOMIC DNA]</scope>
    <source>
        <strain evidence="17 18">CBS 141442</strain>
    </source>
</reference>
<dbReference type="FunFam" id="1.20.1440.340:FF:000003">
    <property type="entry name" value="GAL1p Galactokinase"/>
    <property type="match status" value="1"/>
</dbReference>
<dbReference type="PIRSF" id="PIRSF000530">
    <property type="entry name" value="Galactokinase"/>
    <property type="match status" value="1"/>
</dbReference>
<dbReference type="InterPro" id="IPR014721">
    <property type="entry name" value="Ribsml_uS5_D2-typ_fold_subgr"/>
</dbReference>
<name>A0A1L0DLE6_9ASCO</name>
<dbReference type="Pfam" id="PF10509">
    <property type="entry name" value="GalKase_gal_bdg"/>
    <property type="match status" value="1"/>
</dbReference>
<dbReference type="PRINTS" id="PR00959">
    <property type="entry name" value="MEVGALKINASE"/>
</dbReference>
<evidence type="ECO:0000313" key="17">
    <source>
        <dbReference type="EMBL" id="SGZ56688.1"/>
    </source>
</evidence>
<dbReference type="PRINTS" id="PR00473">
    <property type="entry name" value="GALCTOKINASE"/>
</dbReference>
<dbReference type="InterPro" id="IPR000705">
    <property type="entry name" value="Galactokinase"/>
</dbReference>
<dbReference type="FunFam" id="3.30.230.10:FF:000056">
    <property type="entry name" value="GAL1p Galactokinase"/>
    <property type="match status" value="1"/>
</dbReference>
<dbReference type="GO" id="GO:0005524">
    <property type="term" value="F:ATP binding"/>
    <property type="evidence" value="ECO:0007669"/>
    <property type="project" value="UniProtKB-KW"/>
</dbReference>
<dbReference type="InterPro" id="IPR013750">
    <property type="entry name" value="GHMP_kinase_C_dom"/>
</dbReference>
<gene>
    <name evidence="17" type="ORF">SAMEA4029010_CIC11G00000005567</name>
</gene>
<evidence type="ECO:0000256" key="1">
    <source>
        <dbReference type="ARBA" id="ARBA00004947"/>
    </source>
</evidence>
<evidence type="ECO:0000259" key="16">
    <source>
        <dbReference type="Pfam" id="PF10509"/>
    </source>
</evidence>
<dbReference type="STRING" id="45354.A0A1L0DLE6"/>
<evidence type="ECO:0000313" key="18">
    <source>
        <dbReference type="Proteomes" id="UP000182334"/>
    </source>
</evidence>
<evidence type="ECO:0000256" key="12">
    <source>
        <dbReference type="ARBA" id="ARBA00049538"/>
    </source>
</evidence>
<dbReference type="NCBIfam" id="TIGR00131">
    <property type="entry name" value="gal_kin"/>
    <property type="match status" value="1"/>
</dbReference>
<keyword evidence="9" id="KW-0299">Galactose metabolism</keyword>
<dbReference type="InterPro" id="IPR036554">
    <property type="entry name" value="GHMP_kinase_C_sf"/>
</dbReference>
<organism evidence="17 18">
    <name type="scientific">Sungouiella intermedia</name>
    <dbReference type="NCBI Taxonomy" id="45354"/>
    <lineage>
        <taxon>Eukaryota</taxon>
        <taxon>Fungi</taxon>
        <taxon>Dikarya</taxon>
        <taxon>Ascomycota</taxon>
        <taxon>Saccharomycotina</taxon>
        <taxon>Pichiomycetes</taxon>
        <taxon>Metschnikowiaceae</taxon>
        <taxon>Sungouiella</taxon>
    </lineage>
</organism>
<dbReference type="PANTHER" id="PTHR10457">
    <property type="entry name" value="MEVALONATE KINASE/GALACTOKINASE"/>
    <property type="match status" value="1"/>
</dbReference>
<evidence type="ECO:0000256" key="5">
    <source>
        <dbReference type="ARBA" id="ARBA00022679"/>
    </source>
</evidence>
<dbReference type="InterPro" id="IPR019539">
    <property type="entry name" value="GalKase_N"/>
</dbReference>
<keyword evidence="10" id="KW-0119">Carbohydrate metabolism</keyword>
<dbReference type="Gene3D" id="3.30.230.10">
    <property type="match status" value="1"/>
</dbReference>
<evidence type="ECO:0000256" key="7">
    <source>
        <dbReference type="ARBA" id="ARBA00022777"/>
    </source>
</evidence>
<dbReference type="Proteomes" id="UP000182334">
    <property type="component" value="Chromosome VI"/>
</dbReference>
<dbReference type="EMBL" id="LT635761">
    <property type="protein sequence ID" value="SGZ56688.1"/>
    <property type="molecule type" value="Genomic_DNA"/>
</dbReference>
<evidence type="ECO:0000256" key="10">
    <source>
        <dbReference type="ARBA" id="ARBA00023277"/>
    </source>
</evidence>
<dbReference type="GO" id="GO:0000411">
    <property type="term" value="P:positive regulation of transcription by galactose"/>
    <property type="evidence" value="ECO:0007669"/>
    <property type="project" value="UniProtKB-ARBA"/>
</dbReference>
<proteinExistence type="inferred from homology"/>
<evidence type="ECO:0000256" key="8">
    <source>
        <dbReference type="ARBA" id="ARBA00022840"/>
    </source>
</evidence>
<dbReference type="OrthoDB" id="187738at2759"/>
<dbReference type="Gene3D" id="1.20.1440.340">
    <property type="match status" value="1"/>
</dbReference>
<dbReference type="InterPro" id="IPR006203">
    <property type="entry name" value="GHMP_knse_ATP-bd_CS"/>
</dbReference>
<feature type="domain" description="GHMP kinase C-terminal" evidence="15">
    <location>
        <begin position="405"/>
        <end position="477"/>
    </location>
</feature>